<comment type="similarity">
    <text evidence="1">Belongs to the FAM154 family.</text>
</comment>
<feature type="region of interest" description="Disordered" evidence="2">
    <location>
        <begin position="546"/>
        <end position="582"/>
    </location>
</feature>
<feature type="compositionally biased region" description="Basic and acidic residues" evidence="2">
    <location>
        <begin position="8"/>
        <end position="24"/>
    </location>
</feature>
<sequence length="609" mass="69630">MTDAGTEESERRLQSSEYHSRYREYDFQPRIEAIRPKAEPLPHDAAMETATTTKLDYIEHPVARQTAARPSGNNLQQEGTHDFTSSYNQHFPDVTGSRVKPIRQDKNRQEPGKFVGEPSYKAEFQEWSLPPRHQREVSQWAPPQDPFQGTSTAKKDFTEHTISRREMFKRQDEWGGPQGNFQSSTGYKDTFKEHELPPRRPRNRQLWTSPAVKFSGVSTNTSDFTGAYQPKRESLGPNRAAFNSNAPFDSSTTSKDSYKEKPLGQKYVHGYQPYVRPEGHMDLSTTNQSQFREFPLTRQVIEKPSSSHILRGAGPMASESGYNSEFVEHRAARREMLKPQNNYEPPSSKFDGESTAKGDYVEKLLSPRETYRPQWAPVGSGAPFESSTENKASFVEQPVQPRLRREKQAYIAPSVPFQASTTAAESYQGLVAPRTRNFKPENNTISSDGKFEGKTTFMSDFQEHEVSPRFRHEQDRYVRPEGEMDMMTSNRQAFQEMGRPQRLPVLKPGSSHLMKREGKFDGSSSYAGDFMAPMAPVRQLIKPRDEYQPSGDRFEGTTTQKSDFRGAYAPRQTNFRPQNRPLQNLNAFEDNVRPDYRAWRDASPQALTV</sequence>
<keyword evidence="4" id="KW-1185">Reference proteome</keyword>
<dbReference type="AlphaFoldDB" id="A0AAN9C1U5"/>
<dbReference type="Proteomes" id="UP001374579">
    <property type="component" value="Unassembled WGS sequence"/>
</dbReference>
<feature type="region of interest" description="Disordered" evidence="2">
    <location>
        <begin position="1"/>
        <end position="24"/>
    </location>
</feature>
<feature type="compositionally biased region" description="Polar residues" evidence="2">
    <location>
        <begin position="71"/>
        <end position="89"/>
    </location>
</feature>
<dbReference type="PANTHER" id="PTHR31516:SF17">
    <property type="entry name" value="STABILIZER OF AXONEMAL MICROTUBULES 2"/>
    <property type="match status" value="1"/>
</dbReference>
<comment type="caution">
    <text evidence="3">The sequence shown here is derived from an EMBL/GenBank/DDBJ whole genome shotgun (WGS) entry which is preliminary data.</text>
</comment>
<dbReference type="PANTHER" id="PTHR31516">
    <property type="entry name" value="STABILIZER OF AXONEMAL MICROTUBULES 2"/>
    <property type="match status" value="1"/>
</dbReference>
<evidence type="ECO:0000313" key="3">
    <source>
        <dbReference type="EMBL" id="KAK7115515.1"/>
    </source>
</evidence>
<evidence type="ECO:0000256" key="1">
    <source>
        <dbReference type="ARBA" id="ARBA00008738"/>
    </source>
</evidence>
<dbReference type="EMBL" id="JBAMIC010000001">
    <property type="protein sequence ID" value="KAK7115515.1"/>
    <property type="molecule type" value="Genomic_DNA"/>
</dbReference>
<feature type="compositionally biased region" description="Polar residues" evidence="2">
    <location>
        <begin position="571"/>
        <end position="582"/>
    </location>
</feature>
<feature type="region of interest" description="Disordered" evidence="2">
    <location>
        <begin position="63"/>
        <end position="117"/>
    </location>
</feature>
<evidence type="ECO:0000256" key="2">
    <source>
        <dbReference type="SAM" id="MobiDB-lite"/>
    </source>
</evidence>
<dbReference type="GO" id="GO:0005856">
    <property type="term" value="C:cytoskeleton"/>
    <property type="evidence" value="ECO:0007669"/>
    <property type="project" value="TreeGrafter"/>
</dbReference>
<name>A0AAN9C1U5_9CAEN</name>
<dbReference type="InterPro" id="IPR033336">
    <property type="entry name" value="SAXO1/2"/>
</dbReference>
<feature type="compositionally biased region" description="Basic and acidic residues" evidence="2">
    <location>
        <begin position="102"/>
        <end position="111"/>
    </location>
</feature>
<gene>
    <name evidence="3" type="ORF">V1264_001366</name>
</gene>
<organism evidence="3 4">
    <name type="scientific">Littorina saxatilis</name>
    <dbReference type="NCBI Taxonomy" id="31220"/>
    <lineage>
        <taxon>Eukaryota</taxon>
        <taxon>Metazoa</taxon>
        <taxon>Spiralia</taxon>
        <taxon>Lophotrochozoa</taxon>
        <taxon>Mollusca</taxon>
        <taxon>Gastropoda</taxon>
        <taxon>Caenogastropoda</taxon>
        <taxon>Littorinimorpha</taxon>
        <taxon>Littorinoidea</taxon>
        <taxon>Littorinidae</taxon>
        <taxon>Littorina</taxon>
    </lineage>
</organism>
<dbReference type="Pfam" id="PF05217">
    <property type="entry name" value="SAXO1-2"/>
    <property type="match status" value="1"/>
</dbReference>
<feature type="region of interest" description="Disordered" evidence="2">
    <location>
        <begin position="223"/>
        <end position="260"/>
    </location>
</feature>
<proteinExistence type="inferred from homology"/>
<feature type="compositionally biased region" description="Basic and acidic residues" evidence="2">
    <location>
        <begin position="546"/>
        <end position="555"/>
    </location>
</feature>
<evidence type="ECO:0000313" key="4">
    <source>
        <dbReference type="Proteomes" id="UP001374579"/>
    </source>
</evidence>
<accession>A0AAN9C1U5</accession>
<reference evidence="3 4" key="1">
    <citation type="submission" date="2024-02" db="EMBL/GenBank/DDBJ databases">
        <title>Chromosome-scale genome assembly of the rough periwinkle Littorina saxatilis.</title>
        <authorList>
            <person name="De Jode A."/>
            <person name="Faria R."/>
            <person name="Formenti G."/>
            <person name="Sims Y."/>
            <person name="Smith T.P."/>
            <person name="Tracey A."/>
            <person name="Wood J.M.D."/>
            <person name="Zagrodzka Z.B."/>
            <person name="Johannesson K."/>
            <person name="Butlin R.K."/>
            <person name="Leder E.H."/>
        </authorList>
    </citation>
    <scope>NUCLEOTIDE SEQUENCE [LARGE SCALE GENOMIC DNA]</scope>
    <source>
        <strain evidence="3">Snail1</strain>
        <tissue evidence="3">Muscle</tissue>
    </source>
</reference>
<feature type="compositionally biased region" description="Polar residues" evidence="2">
    <location>
        <begin position="241"/>
        <end position="255"/>
    </location>
</feature>
<protein>
    <submittedName>
        <fullName evidence="3">Uncharacterized protein</fullName>
    </submittedName>
</protein>
<dbReference type="GO" id="GO:0008017">
    <property type="term" value="F:microtubule binding"/>
    <property type="evidence" value="ECO:0007669"/>
    <property type="project" value="InterPro"/>
</dbReference>